<dbReference type="GO" id="GO:0008270">
    <property type="term" value="F:zinc ion binding"/>
    <property type="evidence" value="ECO:0007669"/>
    <property type="project" value="UniProtKB-KW"/>
</dbReference>
<evidence type="ECO:0000256" key="1">
    <source>
        <dbReference type="ARBA" id="ARBA00022723"/>
    </source>
</evidence>
<protein>
    <recommendedName>
        <fullName evidence="6">CXXC-type domain-containing protein</fullName>
    </recommendedName>
</protein>
<evidence type="ECO:0000256" key="2">
    <source>
        <dbReference type="ARBA" id="ARBA00022771"/>
    </source>
</evidence>
<reference evidence="7" key="1">
    <citation type="thesis" date="2020" institute="ProQuest LLC" country="789 East Eisenhower Parkway, Ann Arbor, MI, USA">
        <title>Comparative Genomics and Chromosome Evolution.</title>
        <authorList>
            <person name="Mudd A.B."/>
        </authorList>
    </citation>
    <scope>NUCLEOTIDE SEQUENCE</scope>
    <source>
        <strain evidence="7">HN-11 Male</strain>
        <tissue evidence="7">Kidney and liver</tissue>
    </source>
</reference>
<feature type="compositionally biased region" description="Basic and acidic residues" evidence="5">
    <location>
        <begin position="15"/>
        <end position="36"/>
    </location>
</feature>
<dbReference type="GO" id="GO:0003677">
    <property type="term" value="F:DNA binding"/>
    <property type="evidence" value="ECO:0007669"/>
    <property type="project" value="InterPro"/>
</dbReference>
<name>A0A8J6E736_ELECQ</name>
<evidence type="ECO:0000256" key="4">
    <source>
        <dbReference type="PROSITE-ProRule" id="PRU00509"/>
    </source>
</evidence>
<dbReference type="InterPro" id="IPR002857">
    <property type="entry name" value="Znf_CXXC"/>
</dbReference>
<proteinExistence type="predicted"/>
<keyword evidence="3" id="KW-0862">Zinc</keyword>
<dbReference type="EMBL" id="WNTK01092050">
    <property type="protein sequence ID" value="KAG9460268.1"/>
    <property type="molecule type" value="Genomic_DNA"/>
</dbReference>
<feature type="non-terminal residue" evidence="7">
    <location>
        <position position="1"/>
    </location>
</feature>
<evidence type="ECO:0000256" key="3">
    <source>
        <dbReference type="ARBA" id="ARBA00022833"/>
    </source>
</evidence>
<organism evidence="7 8">
    <name type="scientific">Eleutherodactylus coqui</name>
    <name type="common">Puerto Rican coqui</name>
    <dbReference type="NCBI Taxonomy" id="57060"/>
    <lineage>
        <taxon>Eukaryota</taxon>
        <taxon>Metazoa</taxon>
        <taxon>Chordata</taxon>
        <taxon>Craniata</taxon>
        <taxon>Vertebrata</taxon>
        <taxon>Euteleostomi</taxon>
        <taxon>Amphibia</taxon>
        <taxon>Batrachia</taxon>
        <taxon>Anura</taxon>
        <taxon>Neobatrachia</taxon>
        <taxon>Hyloidea</taxon>
        <taxon>Eleutherodactylidae</taxon>
        <taxon>Eleutherodactylinae</taxon>
        <taxon>Eleutherodactylus</taxon>
        <taxon>Eleutherodactylus</taxon>
    </lineage>
</organism>
<dbReference type="OrthoDB" id="419183at2759"/>
<dbReference type="Pfam" id="PF02008">
    <property type="entry name" value="zf-CXXC"/>
    <property type="match status" value="1"/>
</dbReference>
<feature type="region of interest" description="Disordered" evidence="5">
    <location>
        <begin position="1"/>
        <end position="50"/>
    </location>
</feature>
<dbReference type="AlphaFoldDB" id="A0A8J6E736"/>
<gene>
    <name evidence="7" type="ORF">GDO78_022990</name>
</gene>
<dbReference type="Proteomes" id="UP000770717">
    <property type="component" value="Unassembled WGS sequence"/>
</dbReference>
<keyword evidence="1" id="KW-0479">Metal-binding</keyword>
<accession>A0A8J6E736</accession>
<dbReference type="PROSITE" id="PS51058">
    <property type="entry name" value="ZF_CXXC"/>
    <property type="match status" value="1"/>
</dbReference>
<evidence type="ECO:0000313" key="8">
    <source>
        <dbReference type="Proteomes" id="UP000770717"/>
    </source>
</evidence>
<keyword evidence="2 4" id="KW-0863">Zinc-finger</keyword>
<sequence>KYPHLEIKYRHKKSKDREREAEREENEEPQRNDRRRSSTGSGGKIKRSARMCGECESCVRPEDCGVCDFCRDMKKFGGPNKIRQKCRLRQCQVRARVRDASVIVLLCARRLMYIMTPPISVVHITLKTFGLINFWAQSVF</sequence>
<comment type="caution">
    <text evidence="7">The sequence shown here is derived from an EMBL/GenBank/DDBJ whole genome shotgun (WGS) entry which is preliminary data.</text>
</comment>
<evidence type="ECO:0000256" key="5">
    <source>
        <dbReference type="SAM" id="MobiDB-lite"/>
    </source>
</evidence>
<keyword evidence="8" id="KW-1185">Reference proteome</keyword>
<evidence type="ECO:0000259" key="6">
    <source>
        <dbReference type="PROSITE" id="PS51058"/>
    </source>
</evidence>
<evidence type="ECO:0000313" key="7">
    <source>
        <dbReference type="EMBL" id="KAG9460268.1"/>
    </source>
</evidence>
<feature type="domain" description="CXXC-type" evidence="6">
    <location>
        <begin position="43"/>
        <end position="92"/>
    </location>
</feature>